<evidence type="ECO:0000256" key="4">
    <source>
        <dbReference type="ARBA" id="ARBA00022640"/>
    </source>
</evidence>
<proteinExistence type="inferred from homology"/>
<organism evidence="7 8">
    <name type="scientific">Gossypium klotzschianum</name>
    <dbReference type="NCBI Taxonomy" id="34286"/>
    <lineage>
        <taxon>Eukaryota</taxon>
        <taxon>Viridiplantae</taxon>
        <taxon>Streptophyta</taxon>
        <taxon>Embryophyta</taxon>
        <taxon>Tracheophyta</taxon>
        <taxon>Spermatophyta</taxon>
        <taxon>Magnoliopsida</taxon>
        <taxon>eudicotyledons</taxon>
        <taxon>Gunneridae</taxon>
        <taxon>Pentapetalae</taxon>
        <taxon>rosids</taxon>
        <taxon>malvids</taxon>
        <taxon>Malvales</taxon>
        <taxon>Malvaceae</taxon>
        <taxon>Malvoideae</taxon>
        <taxon>Gossypium</taxon>
    </lineage>
</organism>
<dbReference type="AlphaFoldDB" id="A0A7J8UW01"/>
<evidence type="ECO:0000256" key="1">
    <source>
        <dbReference type="ARBA" id="ARBA00002329"/>
    </source>
</evidence>
<dbReference type="EMBL" id="JABFAB010000007">
    <property type="protein sequence ID" value="MBA0654716.1"/>
    <property type="molecule type" value="Genomic_DNA"/>
</dbReference>
<feature type="non-terminal residue" evidence="7">
    <location>
        <position position="80"/>
    </location>
</feature>
<keyword evidence="8" id="KW-1185">Reference proteome</keyword>
<dbReference type="OrthoDB" id="952933at2759"/>
<evidence type="ECO:0000256" key="2">
    <source>
        <dbReference type="ARBA" id="ARBA00004474"/>
    </source>
</evidence>
<keyword evidence="6" id="KW-0067">ATP-binding</keyword>
<accession>A0A7J8UW01</accession>
<comment type="caution">
    <text evidence="7">The sequence shown here is derived from an EMBL/GenBank/DDBJ whole genome shotgun (WGS) entry which is preliminary data.</text>
</comment>
<comment type="subcellular location">
    <subcellularLocation>
        <location evidence="2">Plastid</location>
    </subcellularLocation>
</comment>
<sequence length="80" mass="9759">MKMMSFKRMIQRFCRVEPYSTRHEIDLLKNKSFFRISQFIWDLTDPLFFLFKDQSFVSVFSHREFFADEEMSNGLLTSQT</sequence>
<dbReference type="GO" id="GO:0005524">
    <property type="term" value="F:ATP binding"/>
    <property type="evidence" value="ECO:0007669"/>
    <property type="project" value="UniProtKB-KW"/>
</dbReference>
<comment type="function">
    <text evidence="1">Probable ATPase of unknown function. Its presence in a non-photosynthetic plant (Epifagus virginiana) and experiments in tobacco indicate that it has an essential function which is probably not related to photosynthesis.</text>
</comment>
<keyword evidence="4" id="KW-0934">Plastid</keyword>
<name>A0A7J8UW01_9ROSI</name>
<evidence type="ECO:0000256" key="6">
    <source>
        <dbReference type="ARBA" id="ARBA00022840"/>
    </source>
</evidence>
<comment type="similarity">
    <text evidence="3">Belongs to the Ycf2 family.</text>
</comment>
<dbReference type="PANTHER" id="PTHR33078">
    <property type="entry name" value="PROTEIN YCF2-RELATED"/>
    <property type="match status" value="1"/>
</dbReference>
<dbReference type="PANTHER" id="PTHR33078:SF100">
    <property type="entry name" value="PROTEIN YCF2"/>
    <property type="match status" value="1"/>
</dbReference>
<evidence type="ECO:0000256" key="3">
    <source>
        <dbReference type="ARBA" id="ARBA00009361"/>
    </source>
</evidence>
<evidence type="ECO:0000256" key="5">
    <source>
        <dbReference type="ARBA" id="ARBA00022741"/>
    </source>
</evidence>
<dbReference type="Proteomes" id="UP000593573">
    <property type="component" value="Unassembled WGS sequence"/>
</dbReference>
<evidence type="ECO:0000313" key="8">
    <source>
        <dbReference type="Proteomes" id="UP000593573"/>
    </source>
</evidence>
<protein>
    <submittedName>
        <fullName evidence="7">Uncharacterized protein</fullName>
    </submittedName>
</protein>
<reference evidence="7 8" key="1">
    <citation type="journal article" date="2019" name="Genome Biol. Evol.">
        <title>Insights into the evolution of the New World diploid cottons (Gossypium, subgenus Houzingenia) based on genome sequencing.</title>
        <authorList>
            <person name="Grover C.E."/>
            <person name="Arick M.A. 2nd"/>
            <person name="Thrash A."/>
            <person name="Conover J.L."/>
            <person name="Sanders W.S."/>
            <person name="Peterson D.G."/>
            <person name="Frelichowski J.E."/>
            <person name="Scheffler J.A."/>
            <person name="Scheffler B.E."/>
            <person name="Wendel J.F."/>
        </authorList>
    </citation>
    <scope>NUCLEOTIDE SEQUENCE [LARGE SCALE GENOMIC DNA]</scope>
    <source>
        <strain evidence="7">57</strain>
        <tissue evidence="7">Leaf</tissue>
    </source>
</reference>
<dbReference type="GO" id="GO:0009536">
    <property type="term" value="C:plastid"/>
    <property type="evidence" value="ECO:0007669"/>
    <property type="project" value="UniProtKB-SubCell"/>
</dbReference>
<keyword evidence="5" id="KW-0547">Nucleotide-binding</keyword>
<evidence type="ECO:0000313" key="7">
    <source>
        <dbReference type="EMBL" id="MBA0654716.1"/>
    </source>
</evidence>
<gene>
    <name evidence="7" type="ORF">Goklo_021655</name>
</gene>